<reference evidence="10" key="2">
    <citation type="journal article" date="2023" name="Science">
        <title>Genomic signatures of disease resistance in endangered staghorn corals.</title>
        <authorList>
            <person name="Vollmer S.V."/>
            <person name="Selwyn J.D."/>
            <person name="Despard B.A."/>
            <person name="Roesel C.L."/>
        </authorList>
    </citation>
    <scope>NUCLEOTIDE SEQUENCE</scope>
    <source>
        <strain evidence="10">K2</strain>
    </source>
</reference>
<keyword evidence="7" id="KW-0472">Membrane</keyword>
<dbReference type="PANTHER" id="PTHR24050">
    <property type="entry name" value="PA14 DOMAIN-CONTAINING PROTEIN"/>
    <property type="match status" value="1"/>
</dbReference>
<dbReference type="PROSITE" id="PS50026">
    <property type="entry name" value="EGF_3"/>
    <property type="match status" value="2"/>
</dbReference>
<proteinExistence type="inferred from homology"/>
<evidence type="ECO:0000256" key="6">
    <source>
        <dbReference type="PROSITE-ProRule" id="PRU00076"/>
    </source>
</evidence>
<dbReference type="PROSITE" id="PS01187">
    <property type="entry name" value="EGF_CA"/>
    <property type="match status" value="2"/>
</dbReference>
<keyword evidence="7" id="KW-1133">Transmembrane helix</keyword>
<evidence type="ECO:0000256" key="4">
    <source>
        <dbReference type="ARBA" id="ARBA00022737"/>
    </source>
</evidence>
<dbReference type="InterPro" id="IPR000152">
    <property type="entry name" value="EGF-type_Asp/Asn_hydroxyl_site"/>
</dbReference>
<dbReference type="InterPro" id="IPR009030">
    <property type="entry name" value="Growth_fac_rcpt_cys_sf"/>
</dbReference>
<name>A0AAD9VE38_ACRCE</name>
<organism evidence="10 11">
    <name type="scientific">Acropora cervicornis</name>
    <name type="common">Staghorn coral</name>
    <dbReference type="NCBI Taxonomy" id="6130"/>
    <lineage>
        <taxon>Eukaryota</taxon>
        <taxon>Metazoa</taxon>
        <taxon>Cnidaria</taxon>
        <taxon>Anthozoa</taxon>
        <taxon>Hexacorallia</taxon>
        <taxon>Scleractinia</taxon>
        <taxon>Astrocoeniina</taxon>
        <taxon>Acroporidae</taxon>
        <taxon>Acropora</taxon>
    </lineage>
</organism>
<keyword evidence="11" id="KW-1185">Reference proteome</keyword>
<evidence type="ECO:0000256" key="5">
    <source>
        <dbReference type="ARBA" id="ARBA00023157"/>
    </source>
</evidence>
<dbReference type="InterPro" id="IPR052235">
    <property type="entry name" value="Nephronectin_domain"/>
</dbReference>
<evidence type="ECO:0000256" key="3">
    <source>
        <dbReference type="ARBA" id="ARBA00022729"/>
    </source>
</evidence>
<comment type="caution">
    <text evidence="10">The sequence shown here is derived from an EMBL/GenBank/DDBJ whole genome shotgun (WGS) entry which is preliminary data.</text>
</comment>
<dbReference type="Proteomes" id="UP001249851">
    <property type="component" value="Unassembled WGS sequence"/>
</dbReference>
<dbReference type="SUPFAM" id="SSF57184">
    <property type="entry name" value="Growth factor receptor domain"/>
    <property type="match status" value="1"/>
</dbReference>
<dbReference type="InterPro" id="IPR002049">
    <property type="entry name" value="LE_dom"/>
</dbReference>
<comment type="caution">
    <text evidence="6">Lacks conserved residue(s) required for the propagation of feature annotation.</text>
</comment>
<evidence type="ECO:0000313" key="11">
    <source>
        <dbReference type="Proteomes" id="UP001249851"/>
    </source>
</evidence>
<feature type="domain" description="EGF-like" evidence="9">
    <location>
        <begin position="314"/>
        <end position="355"/>
    </location>
</feature>
<dbReference type="PROSITE" id="PS01248">
    <property type="entry name" value="EGF_LAM_1"/>
    <property type="match status" value="1"/>
</dbReference>
<dbReference type="EMBL" id="JARQWQ010000006">
    <property type="protein sequence ID" value="KAK2571188.1"/>
    <property type="molecule type" value="Genomic_DNA"/>
</dbReference>
<feature type="disulfide bond" evidence="6">
    <location>
        <begin position="156"/>
        <end position="165"/>
    </location>
</feature>
<evidence type="ECO:0000256" key="8">
    <source>
        <dbReference type="SAM" id="SignalP"/>
    </source>
</evidence>
<gene>
    <name evidence="10" type="ORF">P5673_003752</name>
</gene>
<feature type="transmembrane region" description="Helical" evidence="7">
    <location>
        <begin position="390"/>
        <end position="407"/>
    </location>
</feature>
<dbReference type="Pfam" id="PF07645">
    <property type="entry name" value="EGF_CA"/>
    <property type="match status" value="2"/>
</dbReference>
<dbReference type="SMART" id="SM00261">
    <property type="entry name" value="FU"/>
    <property type="match status" value="3"/>
</dbReference>
<feature type="chain" id="PRO_5042164754" evidence="8">
    <location>
        <begin position="25"/>
        <end position="430"/>
    </location>
</feature>
<accession>A0AAD9VE38</accession>
<dbReference type="PROSITE" id="PS01186">
    <property type="entry name" value="EGF_2"/>
    <property type="match status" value="1"/>
</dbReference>
<protein>
    <submittedName>
        <fullName evidence="10">Cysteine-rich with EGF-like domain protein 2-A</fullName>
    </submittedName>
</protein>
<dbReference type="SMART" id="SM00181">
    <property type="entry name" value="EGF"/>
    <property type="match status" value="4"/>
</dbReference>
<dbReference type="PROSITE" id="PS00010">
    <property type="entry name" value="ASX_HYDROXYL"/>
    <property type="match status" value="1"/>
</dbReference>
<dbReference type="SUPFAM" id="SSF57196">
    <property type="entry name" value="EGF/Laminin"/>
    <property type="match status" value="1"/>
</dbReference>
<keyword evidence="5 6" id="KW-1015">Disulfide bond</keyword>
<dbReference type="FunFam" id="2.10.25.10:FF:000038">
    <property type="entry name" value="Fibrillin 2"/>
    <property type="match status" value="1"/>
</dbReference>
<reference evidence="10" key="1">
    <citation type="journal article" date="2023" name="G3 (Bethesda)">
        <title>Whole genome assembly and annotation of the endangered Caribbean coral Acropora cervicornis.</title>
        <authorList>
            <person name="Selwyn J.D."/>
            <person name="Vollmer S.V."/>
        </authorList>
    </citation>
    <scope>NUCLEOTIDE SEQUENCE</scope>
    <source>
        <strain evidence="10">K2</strain>
    </source>
</reference>
<feature type="domain" description="EGF-like" evidence="9">
    <location>
        <begin position="124"/>
        <end position="166"/>
    </location>
</feature>
<feature type="signal peptide" evidence="8">
    <location>
        <begin position="1"/>
        <end position="24"/>
    </location>
</feature>
<dbReference type="PANTHER" id="PTHR24050:SF28">
    <property type="entry name" value="UROMODULIN-LIKE"/>
    <property type="match status" value="1"/>
</dbReference>
<dbReference type="Gene3D" id="2.10.220.10">
    <property type="entry name" value="Hormone Receptor, Insulin-like Growth Factor Receptor 1, Chain A, domain 2"/>
    <property type="match status" value="1"/>
</dbReference>
<dbReference type="GO" id="GO:0005509">
    <property type="term" value="F:calcium ion binding"/>
    <property type="evidence" value="ECO:0007669"/>
    <property type="project" value="InterPro"/>
</dbReference>
<dbReference type="InterPro" id="IPR000742">
    <property type="entry name" value="EGF"/>
</dbReference>
<evidence type="ECO:0000256" key="1">
    <source>
        <dbReference type="ARBA" id="ARBA00005897"/>
    </source>
</evidence>
<keyword evidence="7" id="KW-0812">Transmembrane</keyword>
<dbReference type="Gene3D" id="2.10.25.10">
    <property type="entry name" value="Laminin"/>
    <property type="match status" value="2"/>
</dbReference>
<evidence type="ECO:0000313" key="10">
    <source>
        <dbReference type="EMBL" id="KAK2571188.1"/>
    </source>
</evidence>
<keyword evidence="3 8" id="KW-0732">Signal</keyword>
<keyword evidence="2 6" id="KW-0245">EGF-like domain</keyword>
<dbReference type="SMART" id="SM00179">
    <property type="entry name" value="EGF_CA"/>
    <property type="match status" value="2"/>
</dbReference>
<dbReference type="AlphaFoldDB" id="A0AAD9VE38"/>
<dbReference type="InterPro" id="IPR049883">
    <property type="entry name" value="NOTCH1_EGF-like"/>
</dbReference>
<evidence type="ECO:0000259" key="9">
    <source>
        <dbReference type="PROSITE" id="PS50026"/>
    </source>
</evidence>
<comment type="similarity">
    <text evidence="1">Belongs to the CRELD family.</text>
</comment>
<dbReference type="InterPro" id="IPR001881">
    <property type="entry name" value="EGF-like_Ca-bd_dom"/>
</dbReference>
<dbReference type="InterPro" id="IPR018097">
    <property type="entry name" value="EGF_Ca-bd_CS"/>
</dbReference>
<dbReference type="InterPro" id="IPR006212">
    <property type="entry name" value="Furin_repeat"/>
</dbReference>
<feature type="transmembrane region" description="Helical" evidence="7">
    <location>
        <begin position="412"/>
        <end position="428"/>
    </location>
</feature>
<evidence type="ECO:0000256" key="2">
    <source>
        <dbReference type="ARBA" id="ARBA00022536"/>
    </source>
</evidence>
<dbReference type="PROSITE" id="PS00022">
    <property type="entry name" value="EGF_1"/>
    <property type="match status" value="1"/>
</dbReference>
<evidence type="ECO:0000256" key="7">
    <source>
        <dbReference type="SAM" id="Phobius"/>
    </source>
</evidence>
<sequence>MSRKDLLQVVLVVNILVCSGLCSAARERRAKCPTCEDIVEAFKKRKGNTEKSNFGGGNTAWEERALGSWATSETRLVEIMEGLCEDSATECHAMVEEQEETLEEWWFKHEFKDKDMKAWLCIEKLKDCTGGKDGPCNGHGKCEGDGTREGSGKCTCDGGYEGDLCDECAELYFEEKDHDSKLSCKACHQSCDDSCSGATPKDCEKCKKGWQMTDDEGCQACHNSCEGNCTGEGAKGCIECAKGYIKTEEEGCKDVDECGENSTICENGKFCDNTPGSYACRVCDSACDTCIGEGSRGCTKCNPGYKMTDNDCKDVDECLSRDHDCDKTTQSCRNMPGSFTCDCKKGYKRDGDKCVKKEMTGKRKTQKNAENQIEDDLAEGNYFTELQMKIGSLLYALFFASVVAAVMKRSRVAIVILTLVYGSVLWYLRR</sequence>
<keyword evidence="4" id="KW-0677">Repeat</keyword>